<evidence type="ECO:0000313" key="3">
    <source>
        <dbReference type="Proteomes" id="UP000664771"/>
    </source>
</evidence>
<sequence>MRRLLAISTFLLCAPAFGQTRAAAPVEAFSYGQRVGTSSNPLIAALSSAIPTAGAATQAGAPVELFSYGQRVGTQANPLYVNLGSALDAYVKSSDLTATLSSYETSAHAAATYLPLAGGTMTGPLRVESLKYAALPSPCSAGSMVYVTDATKIWGTVSKSNTGTNIYLDTSTSAATNAGMLAVCTSNSSGTLTWLPIVLNTSTMAVTQ</sequence>
<organism evidence="2 3">
    <name type="scientific">Acetobacter sacchari</name>
    <dbReference type="NCBI Taxonomy" id="2661687"/>
    <lineage>
        <taxon>Bacteria</taxon>
        <taxon>Pseudomonadati</taxon>
        <taxon>Pseudomonadota</taxon>
        <taxon>Alphaproteobacteria</taxon>
        <taxon>Acetobacterales</taxon>
        <taxon>Acetobacteraceae</taxon>
        <taxon>Acetobacter</taxon>
    </lineage>
</organism>
<evidence type="ECO:0000313" key="2">
    <source>
        <dbReference type="EMBL" id="MBO1360616.1"/>
    </source>
</evidence>
<protein>
    <submittedName>
        <fullName evidence="2">Uncharacterized protein</fullName>
    </submittedName>
</protein>
<dbReference type="EMBL" id="JAFVMF010000012">
    <property type="protein sequence ID" value="MBO1360616.1"/>
    <property type="molecule type" value="Genomic_DNA"/>
</dbReference>
<gene>
    <name evidence="2" type="ORF">J2D73_12540</name>
</gene>
<dbReference type="Proteomes" id="UP000664771">
    <property type="component" value="Unassembled WGS sequence"/>
</dbReference>
<dbReference type="RefSeq" id="WP_207881876.1">
    <property type="nucleotide sequence ID" value="NZ_JAFVMF010000012.1"/>
</dbReference>
<feature type="chain" id="PRO_5045835309" evidence="1">
    <location>
        <begin position="19"/>
        <end position="208"/>
    </location>
</feature>
<keyword evidence="3" id="KW-1185">Reference proteome</keyword>
<evidence type="ECO:0000256" key="1">
    <source>
        <dbReference type="SAM" id="SignalP"/>
    </source>
</evidence>
<reference evidence="2 3" key="1">
    <citation type="submission" date="2021-03" db="EMBL/GenBank/DDBJ databases">
        <title>The complete genome sequence of Acetobacter sacchari TBRC 11175.</title>
        <authorList>
            <person name="Charoenyingcharoen P."/>
            <person name="Yukphan P."/>
        </authorList>
    </citation>
    <scope>NUCLEOTIDE SEQUENCE [LARGE SCALE GENOMIC DNA]</scope>
    <source>
        <strain evidence="2 3">TBRC 11175</strain>
    </source>
</reference>
<proteinExistence type="predicted"/>
<keyword evidence="1" id="KW-0732">Signal</keyword>
<name>A0ABS3LXN0_9PROT</name>
<accession>A0ABS3LXN0</accession>
<comment type="caution">
    <text evidence="2">The sequence shown here is derived from an EMBL/GenBank/DDBJ whole genome shotgun (WGS) entry which is preliminary data.</text>
</comment>
<feature type="signal peptide" evidence="1">
    <location>
        <begin position="1"/>
        <end position="18"/>
    </location>
</feature>